<evidence type="ECO:0000313" key="2">
    <source>
        <dbReference type="Proteomes" id="UP000594943"/>
    </source>
</evidence>
<dbReference type="InterPro" id="IPR010419">
    <property type="entry name" value="CO_DH_gsu"/>
</dbReference>
<dbReference type="AlphaFoldDB" id="A0A7U4P5Z4"/>
<gene>
    <name evidence="1" type="ORF">I6G56_05120</name>
</gene>
<accession>A0A7U4P5Z4</accession>
<reference evidence="1 2" key="1">
    <citation type="submission" date="2020-12" db="EMBL/GenBank/DDBJ databases">
        <title>FDA dAtabase for Regulatory Grade micrObial Sequences (FDA-ARGOS): Supporting development and validation of Infectious Disease Dx tests.</title>
        <authorList>
            <person name="Nelson B."/>
            <person name="Plummer A."/>
            <person name="Tallon L."/>
            <person name="Sadzewicz L."/>
            <person name="Zhao X."/>
            <person name="Boylan J."/>
            <person name="Ott S."/>
            <person name="Bowen H."/>
            <person name="Vavikolanu K."/>
            <person name="Mehta A."/>
            <person name="Aluvathingal J."/>
            <person name="Nadendla S."/>
            <person name="Myers T."/>
            <person name="Yan Y."/>
            <person name="Sichtig H."/>
        </authorList>
    </citation>
    <scope>NUCLEOTIDE SEQUENCE [LARGE SCALE GENOMIC DNA]</scope>
    <source>
        <strain evidence="1 2">FDAARGOS_899</strain>
    </source>
</reference>
<dbReference type="Gene3D" id="3.30.530.20">
    <property type="match status" value="1"/>
</dbReference>
<accession>A0A7T2WYW9</accession>
<proteinExistence type="predicted"/>
<dbReference type="InterPro" id="IPR023393">
    <property type="entry name" value="START-like_dom_sf"/>
</dbReference>
<dbReference type="RefSeq" id="WP_006024720.1">
    <property type="nucleotide sequence ID" value="NZ_CP013380.1"/>
</dbReference>
<dbReference type="EMBL" id="CP065686">
    <property type="protein sequence ID" value="QPS44485.1"/>
    <property type="molecule type" value="Genomic_DNA"/>
</dbReference>
<dbReference type="Pfam" id="PF06240">
    <property type="entry name" value="COXG"/>
    <property type="match status" value="1"/>
</dbReference>
<dbReference type="SUPFAM" id="SSF55961">
    <property type="entry name" value="Bet v1-like"/>
    <property type="match status" value="1"/>
</dbReference>
<sequence length="243" mass="26615">MELNDALYIPLAPSVVWDALQDLALVRASLDHCESFSRLARGEYALALTVPLGPLRARYDVRAHVVSERRDEPEHTRRTLNFRARADGIGALRGQIDVVLAPADDERGASRGAPATRIEYAVWATASGPLAELPGRQIRNALHELADDFFTEFCAVVQAKHGLAPNRVRDGAPQRQHVFLRPAAFAAGIARRAHAQHLGGALTGRAASALHHRESNPVPLWAWAAMIFFVALLLYAARWFNGG</sequence>
<name>A0A7U4P5Z4_9BURK</name>
<organism evidence="1 2">
    <name type="scientific">Burkholderia humptydooensis</name>
    <dbReference type="NCBI Taxonomy" id="430531"/>
    <lineage>
        <taxon>Bacteria</taxon>
        <taxon>Pseudomonadati</taxon>
        <taxon>Pseudomonadota</taxon>
        <taxon>Betaproteobacteria</taxon>
        <taxon>Burkholderiales</taxon>
        <taxon>Burkholderiaceae</taxon>
        <taxon>Burkholderia</taxon>
        <taxon>pseudomallei group</taxon>
    </lineage>
</organism>
<dbReference type="KEGG" id="bhg:I6G56_05120"/>
<evidence type="ECO:0000313" key="1">
    <source>
        <dbReference type="EMBL" id="QPS44485.1"/>
    </source>
</evidence>
<dbReference type="PANTHER" id="PTHR38588:SF1">
    <property type="entry name" value="BLL0334 PROTEIN"/>
    <property type="match status" value="1"/>
</dbReference>
<dbReference type="PANTHER" id="PTHR38588">
    <property type="entry name" value="BLL0334 PROTEIN"/>
    <property type="match status" value="1"/>
</dbReference>
<dbReference type="Proteomes" id="UP000594943">
    <property type="component" value="Chromosome 1"/>
</dbReference>
<protein>
    <submittedName>
        <fullName evidence="1">Carbon monoxide dehydrogenase</fullName>
    </submittedName>
</protein>